<proteinExistence type="predicted"/>
<gene>
    <name evidence="2" type="ORF">GOBAR_AA24242</name>
</gene>
<evidence type="ECO:0000313" key="2">
    <source>
        <dbReference type="EMBL" id="PPR96426.1"/>
    </source>
</evidence>
<accession>A0A2P5WZA8</accession>
<name>A0A2P5WZA8_GOSBA</name>
<sequence>MAMAGTRRGMGCLGVTREKEGREREKKEVGVRVRQGEKGERRGDAMVMVAAWGVSKGGDKSEVRGCRRGVIAVKIGERMLGGLIKKVNEGKGAWGLLKT</sequence>
<feature type="compositionally biased region" description="Basic and acidic residues" evidence="1">
    <location>
        <begin position="16"/>
        <end position="37"/>
    </location>
</feature>
<dbReference type="EMBL" id="KZ666042">
    <property type="protein sequence ID" value="PPR96426.1"/>
    <property type="molecule type" value="Genomic_DNA"/>
</dbReference>
<dbReference type="AlphaFoldDB" id="A0A2P5WZA8"/>
<protein>
    <submittedName>
        <fullName evidence="2">Uncharacterized protein</fullName>
    </submittedName>
</protein>
<dbReference type="Proteomes" id="UP000239757">
    <property type="component" value="Unassembled WGS sequence"/>
</dbReference>
<reference evidence="2 3" key="1">
    <citation type="submission" date="2015-01" db="EMBL/GenBank/DDBJ databases">
        <title>Genome of allotetraploid Gossypium barbadense reveals genomic plasticity and fiber elongation in cotton evolution.</title>
        <authorList>
            <person name="Chen X."/>
            <person name="Liu X."/>
            <person name="Zhao B."/>
            <person name="Zheng H."/>
            <person name="Hu Y."/>
            <person name="Lu G."/>
            <person name="Yang C."/>
            <person name="Chen J."/>
            <person name="Shan C."/>
            <person name="Zhang L."/>
            <person name="Zhou Y."/>
            <person name="Wang L."/>
            <person name="Guo W."/>
            <person name="Bai Y."/>
            <person name="Ruan J."/>
            <person name="Shangguan X."/>
            <person name="Mao Y."/>
            <person name="Jiang J."/>
            <person name="Zhu Y."/>
            <person name="Lei J."/>
            <person name="Kang H."/>
            <person name="Chen S."/>
            <person name="He X."/>
            <person name="Wang R."/>
            <person name="Wang Y."/>
            <person name="Chen J."/>
            <person name="Wang L."/>
            <person name="Yu S."/>
            <person name="Wang B."/>
            <person name="Wei J."/>
            <person name="Song S."/>
            <person name="Lu X."/>
            <person name="Gao Z."/>
            <person name="Gu W."/>
            <person name="Deng X."/>
            <person name="Ma D."/>
            <person name="Wang S."/>
            <person name="Liang W."/>
            <person name="Fang L."/>
            <person name="Cai C."/>
            <person name="Zhu X."/>
            <person name="Zhou B."/>
            <person name="Zhang Y."/>
            <person name="Chen Z."/>
            <person name="Xu S."/>
            <person name="Zhu R."/>
            <person name="Wang S."/>
            <person name="Zhang T."/>
            <person name="Zhao G."/>
        </authorList>
    </citation>
    <scope>NUCLEOTIDE SEQUENCE [LARGE SCALE GENOMIC DNA]</scope>
    <source>
        <strain evidence="3">cv. Xinhai21</strain>
        <tissue evidence="2">Leaf</tissue>
    </source>
</reference>
<organism evidence="2 3">
    <name type="scientific">Gossypium barbadense</name>
    <name type="common">Sea Island cotton</name>
    <name type="synonym">Hibiscus barbadensis</name>
    <dbReference type="NCBI Taxonomy" id="3634"/>
    <lineage>
        <taxon>Eukaryota</taxon>
        <taxon>Viridiplantae</taxon>
        <taxon>Streptophyta</taxon>
        <taxon>Embryophyta</taxon>
        <taxon>Tracheophyta</taxon>
        <taxon>Spermatophyta</taxon>
        <taxon>Magnoliopsida</taxon>
        <taxon>eudicotyledons</taxon>
        <taxon>Gunneridae</taxon>
        <taxon>Pentapetalae</taxon>
        <taxon>rosids</taxon>
        <taxon>malvids</taxon>
        <taxon>Malvales</taxon>
        <taxon>Malvaceae</taxon>
        <taxon>Malvoideae</taxon>
        <taxon>Gossypium</taxon>
    </lineage>
</organism>
<evidence type="ECO:0000313" key="3">
    <source>
        <dbReference type="Proteomes" id="UP000239757"/>
    </source>
</evidence>
<evidence type="ECO:0000256" key="1">
    <source>
        <dbReference type="SAM" id="MobiDB-lite"/>
    </source>
</evidence>
<feature type="region of interest" description="Disordered" evidence="1">
    <location>
        <begin position="1"/>
        <end position="37"/>
    </location>
</feature>